<protein>
    <submittedName>
        <fullName evidence="1">Uncharacterized protein</fullName>
    </submittedName>
</protein>
<organism evidence="1 2">
    <name type="scientific">Funiculus sociatus GB2-A5</name>
    <dbReference type="NCBI Taxonomy" id="2933946"/>
    <lineage>
        <taxon>Bacteria</taxon>
        <taxon>Bacillati</taxon>
        <taxon>Cyanobacteriota</taxon>
        <taxon>Cyanophyceae</taxon>
        <taxon>Coleofasciculales</taxon>
        <taxon>Coleofasciculaceae</taxon>
        <taxon>Funiculus</taxon>
    </lineage>
</organism>
<dbReference type="Proteomes" id="UP001442494">
    <property type="component" value="Unassembled WGS sequence"/>
</dbReference>
<name>A0ABV0JWQ3_9CYAN</name>
<evidence type="ECO:0000313" key="1">
    <source>
        <dbReference type="EMBL" id="MEP0867067.1"/>
    </source>
</evidence>
<reference evidence="1 2" key="1">
    <citation type="submission" date="2022-04" db="EMBL/GenBank/DDBJ databases">
        <title>Positive selection, recombination, and allopatry shape intraspecific diversity of widespread and dominant cyanobacteria.</title>
        <authorList>
            <person name="Wei J."/>
            <person name="Shu W."/>
            <person name="Hu C."/>
        </authorList>
    </citation>
    <scope>NUCLEOTIDE SEQUENCE [LARGE SCALE GENOMIC DNA]</scope>
    <source>
        <strain evidence="1 2">GB2-A5</strain>
    </source>
</reference>
<gene>
    <name evidence="1" type="ORF">NDI37_21690</name>
</gene>
<comment type="caution">
    <text evidence="1">The sequence shown here is derived from an EMBL/GenBank/DDBJ whole genome shotgun (WGS) entry which is preliminary data.</text>
</comment>
<accession>A0ABV0JWQ3</accession>
<sequence length="58" mass="6650">MPLLLITNARTVVVSILPSDRFRSDYGDMCPWLLSIKVTQSVLISRKRSHSLYSAKRE</sequence>
<proteinExistence type="predicted"/>
<dbReference type="EMBL" id="JAMPKK010000058">
    <property type="protein sequence ID" value="MEP0867067.1"/>
    <property type="molecule type" value="Genomic_DNA"/>
</dbReference>
<keyword evidence="2" id="KW-1185">Reference proteome</keyword>
<evidence type="ECO:0000313" key="2">
    <source>
        <dbReference type="Proteomes" id="UP001442494"/>
    </source>
</evidence>